<comment type="similarity">
    <text evidence="2">Belongs to the multi antimicrobial extrusion (MATE) (TC 2.A.66.1) family.</text>
</comment>
<feature type="transmembrane region" description="Helical" evidence="6">
    <location>
        <begin position="283"/>
        <end position="303"/>
    </location>
</feature>
<dbReference type="InParanoid" id="A0A1E7EXL6"/>
<evidence type="ECO:0000256" key="6">
    <source>
        <dbReference type="SAM" id="Phobius"/>
    </source>
</evidence>
<reference evidence="8 9" key="1">
    <citation type="submission" date="2016-09" db="EMBL/GenBank/DDBJ databases">
        <title>Extensive genetic diversity and differential bi-allelic expression allows diatom success in the polar Southern Ocean.</title>
        <authorList>
            <consortium name="DOE Joint Genome Institute"/>
            <person name="Mock T."/>
            <person name="Otillar R.P."/>
            <person name="Strauss J."/>
            <person name="Dupont C."/>
            <person name="Frickenhaus S."/>
            <person name="Maumus F."/>
            <person name="Mcmullan M."/>
            <person name="Sanges R."/>
            <person name="Schmutz J."/>
            <person name="Toseland A."/>
            <person name="Valas R."/>
            <person name="Veluchamy A."/>
            <person name="Ward B.J."/>
            <person name="Allen A."/>
            <person name="Barry K."/>
            <person name="Falciatore A."/>
            <person name="Ferrante M."/>
            <person name="Fortunato A.E."/>
            <person name="Gloeckner G."/>
            <person name="Gruber A."/>
            <person name="Hipkin R."/>
            <person name="Janech M."/>
            <person name="Kroth P."/>
            <person name="Leese F."/>
            <person name="Lindquist E."/>
            <person name="Lyon B.R."/>
            <person name="Martin J."/>
            <person name="Mayer C."/>
            <person name="Parker M."/>
            <person name="Quesneville H."/>
            <person name="Raymond J."/>
            <person name="Uhlig C."/>
            <person name="Valentin K.U."/>
            <person name="Worden A.Z."/>
            <person name="Armbrust E.V."/>
            <person name="Bowler C."/>
            <person name="Green B."/>
            <person name="Moulton V."/>
            <person name="Van Oosterhout C."/>
            <person name="Grigoriev I."/>
        </authorList>
    </citation>
    <scope>NUCLEOTIDE SEQUENCE [LARGE SCALE GENOMIC DNA]</scope>
    <source>
        <strain evidence="8 9">CCMP1102</strain>
    </source>
</reference>
<keyword evidence="4 6" id="KW-1133">Transmembrane helix</keyword>
<evidence type="ECO:0000313" key="8">
    <source>
        <dbReference type="EMBL" id="OEU10569.1"/>
    </source>
</evidence>
<dbReference type="PANTHER" id="PTHR42893:SF9">
    <property type="entry name" value="PROTEIN DETOXIFICATION 46, CHLOROPLASTIC"/>
    <property type="match status" value="1"/>
</dbReference>
<evidence type="ECO:0000256" key="3">
    <source>
        <dbReference type="ARBA" id="ARBA00022692"/>
    </source>
</evidence>
<feature type="transmembrane region" description="Helical" evidence="6">
    <location>
        <begin position="335"/>
        <end position="357"/>
    </location>
</feature>
<dbReference type="GO" id="GO:0015297">
    <property type="term" value="F:antiporter activity"/>
    <property type="evidence" value="ECO:0007669"/>
    <property type="project" value="InterPro"/>
</dbReference>
<evidence type="ECO:0008006" key="10">
    <source>
        <dbReference type="Google" id="ProtNLM"/>
    </source>
</evidence>
<feature type="chain" id="PRO_5009192349" description="MATE efflux family protein" evidence="7">
    <location>
        <begin position="23"/>
        <end position="481"/>
    </location>
</feature>
<feature type="signal peptide" evidence="7">
    <location>
        <begin position="1"/>
        <end position="22"/>
    </location>
</feature>
<organism evidence="8 9">
    <name type="scientific">Fragilariopsis cylindrus CCMP1102</name>
    <dbReference type="NCBI Taxonomy" id="635003"/>
    <lineage>
        <taxon>Eukaryota</taxon>
        <taxon>Sar</taxon>
        <taxon>Stramenopiles</taxon>
        <taxon>Ochrophyta</taxon>
        <taxon>Bacillariophyta</taxon>
        <taxon>Bacillariophyceae</taxon>
        <taxon>Bacillariophycidae</taxon>
        <taxon>Bacillariales</taxon>
        <taxon>Bacillariaceae</taxon>
        <taxon>Fragilariopsis</taxon>
    </lineage>
</organism>
<feature type="non-terminal residue" evidence="8">
    <location>
        <position position="481"/>
    </location>
</feature>
<feature type="transmembrane region" description="Helical" evidence="6">
    <location>
        <begin position="231"/>
        <end position="249"/>
    </location>
</feature>
<keyword evidence="3 6" id="KW-0812">Transmembrane</keyword>
<dbReference type="KEGG" id="fcy:FRACYDRAFT_193874"/>
<dbReference type="Proteomes" id="UP000095751">
    <property type="component" value="Unassembled WGS sequence"/>
</dbReference>
<dbReference type="GO" id="GO:0042910">
    <property type="term" value="F:xenobiotic transmembrane transporter activity"/>
    <property type="evidence" value="ECO:0007669"/>
    <property type="project" value="InterPro"/>
</dbReference>
<evidence type="ECO:0000256" key="2">
    <source>
        <dbReference type="ARBA" id="ARBA00010199"/>
    </source>
</evidence>
<dbReference type="GO" id="GO:0016020">
    <property type="term" value="C:membrane"/>
    <property type="evidence" value="ECO:0007669"/>
    <property type="project" value="UniProtKB-SubCell"/>
</dbReference>
<evidence type="ECO:0000256" key="5">
    <source>
        <dbReference type="ARBA" id="ARBA00023136"/>
    </source>
</evidence>
<feature type="transmembrane region" description="Helical" evidence="6">
    <location>
        <begin position="208"/>
        <end position="225"/>
    </location>
</feature>
<dbReference type="Pfam" id="PF01554">
    <property type="entry name" value="MatE"/>
    <property type="match status" value="1"/>
</dbReference>
<feature type="transmembrane region" description="Helical" evidence="6">
    <location>
        <begin position="256"/>
        <end position="277"/>
    </location>
</feature>
<feature type="transmembrane region" description="Helical" evidence="6">
    <location>
        <begin position="449"/>
        <end position="469"/>
    </location>
</feature>
<dbReference type="InterPro" id="IPR002528">
    <property type="entry name" value="MATE_fam"/>
</dbReference>
<feature type="transmembrane region" description="Helical" evidence="6">
    <location>
        <begin position="409"/>
        <end position="429"/>
    </location>
</feature>
<keyword evidence="7" id="KW-0732">Signal</keyword>
<accession>A0A1E7EXL6</accession>
<protein>
    <recommendedName>
        <fullName evidence="10">MATE efflux family protein</fullName>
    </recommendedName>
</protein>
<keyword evidence="9" id="KW-1185">Reference proteome</keyword>
<dbReference type="EMBL" id="KV784371">
    <property type="protein sequence ID" value="OEU10569.1"/>
    <property type="molecule type" value="Genomic_DNA"/>
</dbReference>
<evidence type="ECO:0000256" key="7">
    <source>
        <dbReference type="SAM" id="SignalP"/>
    </source>
</evidence>
<dbReference type="AlphaFoldDB" id="A0A1E7EXL6"/>
<proteinExistence type="inferred from homology"/>
<evidence type="ECO:0000256" key="4">
    <source>
        <dbReference type="ARBA" id="ARBA00022989"/>
    </source>
</evidence>
<feature type="transmembrane region" description="Helical" evidence="6">
    <location>
        <begin position="369"/>
        <end position="388"/>
    </location>
</feature>
<gene>
    <name evidence="8" type="ORF">FRACYDRAFT_193874</name>
</gene>
<comment type="subcellular location">
    <subcellularLocation>
        <location evidence="1">Membrane</location>
        <topology evidence="1">Multi-pass membrane protein</topology>
    </subcellularLocation>
</comment>
<evidence type="ECO:0000256" key="1">
    <source>
        <dbReference type="ARBA" id="ARBA00004141"/>
    </source>
</evidence>
<dbReference type="PANTHER" id="PTHR42893">
    <property type="entry name" value="PROTEIN DETOXIFICATION 44, CHLOROPLASTIC-RELATED"/>
    <property type="match status" value="1"/>
</dbReference>
<name>A0A1E7EXL6_9STRA</name>
<keyword evidence="5 6" id="KW-0472">Membrane</keyword>
<evidence type="ECO:0000313" key="9">
    <source>
        <dbReference type="Proteomes" id="UP000095751"/>
    </source>
</evidence>
<sequence>MWISKNCLLPTWVLASVVAADAFIPVSGLHRNSKSIASNFLPLSTTGSCRLKSIETSGKDEDSFAEEIPRGGSSVLKDKPPALPTWKDYRKFAIPCLALWVANPLLSLVDTSFVGLSAGAAESATQLAALGPATTFFDGATYLFAFLNVATTNLYSSAIAQKGEASDQAEAVVTTASRVALRCGIGIMLFLWAFARPLLALYIGTYRIVLYCIGFYSLLDSAVAYVKIRAFSLPTSLLLGVLQSALLGAKDSVTPLIAILYSTVVNLIGDFLLVKIFGMGLRGAAIATLVAQLAATAALLGPARKRLVRDGSLRLWKKKTIVTANGDDSVVGGKAFLGFAAPVLTLILGKLAAFGFMTHSAAAVPGQPTSLACHQILLSLFFFVSPFMEVISQTAQTFIPPYLAPVTDYLGFVVATVVASLASLIPAYFGGILTSDTVVTNSVKPLAKYLWAGAFLTAPVAVAEGILLARRELKFLAGVYL</sequence>
<dbReference type="InterPro" id="IPR044644">
    <property type="entry name" value="DinF-like"/>
</dbReference>
<dbReference type="OrthoDB" id="423427at2759"/>